<evidence type="ECO:0000256" key="5">
    <source>
        <dbReference type="ARBA" id="ARBA00023136"/>
    </source>
</evidence>
<evidence type="ECO:0000313" key="8">
    <source>
        <dbReference type="EMBL" id="RNL95026.1"/>
    </source>
</evidence>
<keyword evidence="9" id="KW-1185">Reference proteome</keyword>
<feature type="transmembrane region" description="Helical" evidence="7">
    <location>
        <begin position="296"/>
        <end position="314"/>
    </location>
</feature>
<accession>A0ABX9WE45</accession>
<feature type="transmembrane region" description="Helical" evidence="7">
    <location>
        <begin position="261"/>
        <end position="284"/>
    </location>
</feature>
<name>A0ABX9WE45_9ACTN</name>
<dbReference type="EMBL" id="RJLN01000067">
    <property type="protein sequence ID" value="RNL95026.1"/>
    <property type="molecule type" value="Genomic_DNA"/>
</dbReference>
<comment type="subcellular location">
    <subcellularLocation>
        <location evidence="1">Cell membrane</location>
        <topology evidence="1">Multi-pass membrane protein</topology>
    </subcellularLocation>
</comment>
<protein>
    <submittedName>
        <fullName evidence="8">MFS transporter</fullName>
    </submittedName>
</protein>
<feature type="region of interest" description="Disordered" evidence="6">
    <location>
        <begin position="420"/>
        <end position="450"/>
    </location>
</feature>
<evidence type="ECO:0000256" key="7">
    <source>
        <dbReference type="SAM" id="Phobius"/>
    </source>
</evidence>
<feature type="transmembrane region" description="Helical" evidence="7">
    <location>
        <begin position="89"/>
        <end position="107"/>
    </location>
</feature>
<dbReference type="CDD" id="cd06173">
    <property type="entry name" value="MFS_MefA_like"/>
    <property type="match status" value="1"/>
</dbReference>
<dbReference type="Pfam" id="PF07690">
    <property type="entry name" value="MFS_1"/>
    <property type="match status" value="1"/>
</dbReference>
<evidence type="ECO:0000256" key="3">
    <source>
        <dbReference type="ARBA" id="ARBA00022692"/>
    </source>
</evidence>
<dbReference type="RefSeq" id="WP_123242581.1">
    <property type="nucleotide sequence ID" value="NZ_JAAHBY010000067.1"/>
</dbReference>
<feature type="transmembrane region" description="Helical" evidence="7">
    <location>
        <begin position="391"/>
        <end position="411"/>
    </location>
</feature>
<feature type="transmembrane region" description="Helical" evidence="7">
    <location>
        <begin position="60"/>
        <end position="77"/>
    </location>
</feature>
<feature type="transmembrane region" description="Helical" evidence="7">
    <location>
        <begin position="113"/>
        <end position="132"/>
    </location>
</feature>
<comment type="caution">
    <text evidence="8">The sequence shown here is derived from an EMBL/GenBank/DDBJ whole genome shotgun (WGS) entry which is preliminary data.</text>
</comment>
<evidence type="ECO:0000256" key="6">
    <source>
        <dbReference type="SAM" id="MobiDB-lite"/>
    </source>
</evidence>
<keyword evidence="3 7" id="KW-0812">Transmembrane</keyword>
<evidence type="ECO:0000313" key="9">
    <source>
        <dbReference type="Proteomes" id="UP000280698"/>
    </source>
</evidence>
<feature type="transmembrane region" description="Helical" evidence="7">
    <location>
        <begin position="320"/>
        <end position="344"/>
    </location>
</feature>
<feature type="transmembrane region" description="Helical" evidence="7">
    <location>
        <begin position="232"/>
        <end position="255"/>
    </location>
</feature>
<organism evidence="8 9">
    <name type="scientific">Micromonospora solifontis</name>
    <dbReference type="NCBI Taxonomy" id="2487138"/>
    <lineage>
        <taxon>Bacteria</taxon>
        <taxon>Bacillati</taxon>
        <taxon>Actinomycetota</taxon>
        <taxon>Actinomycetes</taxon>
        <taxon>Micromonosporales</taxon>
        <taxon>Micromonosporaceae</taxon>
        <taxon>Micromonospora</taxon>
    </lineage>
</organism>
<reference evidence="8 9" key="1">
    <citation type="submission" date="2018-11" db="EMBL/GenBank/DDBJ databases">
        <title>Micromonospora sp. PPF5-17, a new actinomycetes isolated from a hot spring soil.</title>
        <authorList>
            <person name="Thawai C."/>
        </authorList>
    </citation>
    <scope>NUCLEOTIDE SEQUENCE [LARGE SCALE GENOMIC DNA]</scope>
    <source>
        <strain evidence="8 9">PPF5-17</strain>
    </source>
</reference>
<dbReference type="Gene3D" id="1.20.1250.20">
    <property type="entry name" value="MFS general substrate transporter like domains"/>
    <property type="match status" value="1"/>
</dbReference>
<gene>
    <name evidence="8" type="ORF">EFE23_20605</name>
</gene>
<proteinExistence type="predicted"/>
<dbReference type="PANTHER" id="PTHR23513">
    <property type="entry name" value="INTEGRAL MEMBRANE EFFLUX PROTEIN-RELATED"/>
    <property type="match status" value="1"/>
</dbReference>
<dbReference type="PANTHER" id="PTHR23513:SF6">
    <property type="entry name" value="MAJOR FACILITATOR SUPERFAMILY ASSOCIATED DOMAIN-CONTAINING PROTEIN"/>
    <property type="match status" value="1"/>
</dbReference>
<evidence type="ECO:0000256" key="4">
    <source>
        <dbReference type="ARBA" id="ARBA00022989"/>
    </source>
</evidence>
<evidence type="ECO:0000256" key="2">
    <source>
        <dbReference type="ARBA" id="ARBA00022475"/>
    </source>
</evidence>
<evidence type="ECO:0000256" key="1">
    <source>
        <dbReference type="ARBA" id="ARBA00004651"/>
    </source>
</evidence>
<feature type="transmembrane region" description="Helical" evidence="7">
    <location>
        <begin position="365"/>
        <end position="385"/>
    </location>
</feature>
<sequence>MTARDGVVARRSLWHNRDFLTFWSGETLSLFGAQITVLALPLTAVLTLDARPEQLGVLRFLQMVPYLLFGPLFGVWVDRHRRRTAMIGANVVRMVLIGLIPVLAGLGQLNMPLLLMITFCVGMGAVLFDISWMSFVPTLIRDPEYLVDANSKLAATSATADAAGPGVAGALVNLLTAPVAMASNAVTYLGSVISLLLIRTEETPPPATAKRRIRTELAQGFRFVAGNHLVRWIALVGGLANFFLSATQPMFILFAVREQHIPSSVLGLIFSIGACGGIIGGIVCRRLISRLHLGRVYAGALCVAFVPALLLPAASGPTIVLGALYTVAWFLGSLGLTTVNIVIMSVRQNVTPPSLLGRMNAAVRAVMFGLGALGGPVAGLIAATAGVHEALWISTGCSGVFVLCGVALSPLTRLCAMPEAATDPADPADPTDEAADLARSRPPSVPEMAD</sequence>
<dbReference type="Proteomes" id="UP000280698">
    <property type="component" value="Unassembled WGS sequence"/>
</dbReference>
<dbReference type="InterPro" id="IPR036259">
    <property type="entry name" value="MFS_trans_sf"/>
</dbReference>
<feature type="transmembrane region" description="Helical" evidence="7">
    <location>
        <begin position="20"/>
        <end position="40"/>
    </location>
</feature>
<keyword evidence="4 7" id="KW-1133">Transmembrane helix</keyword>
<dbReference type="SUPFAM" id="SSF103473">
    <property type="entry name" value="MFS general substrate transporter"/>
    <property type="match status" value="1"/>
</dbReference>
<keyword evidence="5 7" id="KW-0472">Membrane</keyword>
<dbReference type="InterPro" id="IPR011701">
    <property type="entry name" value="MFS"/>
</dbReference>
<keyword evidence="2" id="KW-1003">Cell membrane</keyword>